<sequence length="70" mass="7548">MPDPPRPAPTEVLAAFQAVFCQPGDDGDDWDPTDTLRCTRCGLLIRAGADAHLTDLNTSALEHSCLNTRP</sequence>
<reference evidence="1 2" key="1">
    <citation type="submission" date="2019-05" db="EMBL/GenBank/DDBJ databases">
        <title>Streptomyces sp. NEAU-C151, a novel actinomycete isolated from soil.</title>
        <authorList>
            <person name="Han L."/>
            <person name="Jiang H."/>
        </authorList>
    </citation>
    <scope>NUCLEOTIDE SEQUENCE [LARGE SCALE GENOMIC DNA]</scope>
    <source>
        <strain evidence="1 2">NEAU-C151</strain>
    </source>
</reference>
<keyword evidence="2" id="KW-1185">Reference proteome</keyword>
<proteinExistence type="predicted"/>
<dbReference type="Proteomes" id="UP000305906">
    <property type="component" value="Unassembled WGS sequence"/>
</dbReference>
<dbReference type="EMBL" id="VBZC01000010">
    <property type="protein sequence ID" value="TLS46020.1"/>
    <property type="molecule type" value="Genomic_DNA"/>
</dbReference>
<dbReference type="AlphaFoldDB" id="A0A5R9FVR5"/>
<gene>
    <name evidence="1" type="ORF">FE633_10715</name>
</gene>
<evidence type="ECO:0000313" key="2">
    <source>
        <dbReference type="Proteomes" id="UP000305906"/>
    </source>
</evidence>
<comment type="caution">
    <text evidence="1">The sequence shown here is derived from an EMBL/GenBank/DDBJ whole genome shotgun (WGS) entry which is preliminary data.</text>
</comment>
<dbReference type="RefSeq" id="WP_138044888.1">
    <property type="nucleotide sequence ID" value="NZ_VBZC01000010.1"/>
</dbReference>
<accession>A0A5R9FVR5</accession>
<name>A0A5R9FVR5_9ACTN</name>
<protein>
    <submittedName>
        <fullName evidence="1">Uncharacterized protein</fullName>
    </submittedName>
</protein>
<evidence type="ECO:0000313" key="1">
    <source>
        <dbReference type="EMBL" id="TLS46020.1"/>
    </source>
</evidence>
<organism evidence="1 2">
    <name type="scientific">Streptomyces montanus</name>
    <dbReference type="NCBI Taxonomy" id="2580423"/>
    <lineage>
        <taxon>Bacteria</taxon>
        <taxon>Bacillati</taxon>
        <taxon>Actinomycetota</taxon>
        <taxon>Actinomycetes</taxon>
        <taxon>Kitasatosporales</taxon>
        <taxon>Streptomycetaceae</taxon>
        <taxon>Streptomyces</taxon>
    </lineage>
</organism>